<dbReference type="EMBL" id="CAJVPL010004619">
    <property type="protein sequence ID" value="CAG8649514.1"/>
    <property type="molecule type" value="Genomic_DNA"/>
</dbReference>
<sequence length="177" mass="20729">KDYHNDIGKPAVEHLRFMFLGFLDFVLINDSYERKLAEVLTAKGVLMRDDENEKKFKMSSAFVDELIQRQVIPEIYQSVTHIAVTQKSNGALETLDTLMEAVRYFISGAFRRSFKMHFNIVITSAYQTIILELFATVTRKELDKLFVRALDYAKLLNSYETWIVHFTREDNVTRDPY</sequence>
<comment type="caution">
    <text evidence="1">The sequence shown here is derived from an EMBL/GenBank/DDBJ whole genome shotgun (WGS) entry which is preliminary data.</text>
</comment>
<keyword evidence="2" id="KW-1185">Reference proteome</keyword>
<evidence type="ECO:0000313" key="2">
    <source>
        <dbReference type="Proteomes" id="UP000789831"/>
    </source>
</evidence>
<proteinExistence type="predicted"/>
<reference evidence="1" key="1">
    <citation type="submission" date="2021-06" db="EMBL/GenBank/DDBJ databases">
        <authorList>
            <person name="Kallberg Y."/>
            <person name="Tangrot J."/>
            <person name="Rosling A."/>
        </authorList>
    </citation>
    <scope>NUCLEOTIDE SEQUENCE</scope>
    <source>
        <strain evidence="1">MT106</strain>
    </source>
</reference>
<evidence type="ECO:0000313" key="1">
    <source>
        <dbReference type="EMBL" id="CAG8649514.1"/>
    </source>
</evidence>
<feature type="non-terminal residue" evidence="1">
    <location>
        <position position="1"/>
    </location>
</feature>
<dbReference type="Proteomes" id="UP000789831">
    <property type="component" value="Unassembled WGS sequence"/>
</dbReference>
<dbReference type="OrthoDB" id="10555051at2759"/>
<protein>
    <submittedName>
        <fullName evidence="1">5128_t:CDS:1</fullName>
    </submittedName>
</protein>
<organism evidence="1 2">
    <name type="scientific">Ambispora gerdemannii</name>
    <dbReference type="NCBI Taxonomy" id="144530"/>
    <lineage>
        <taxon>Eukaryota</taxon>
        <taxon>Fungi</taxon>
        <taxon>Fungi incertae sedis</taxon>
        <taxon>Mucoromycota</taxon>
        <taxon>Glomeromycotina</taxon>
        <taxon>Glomeromycetes</taxon>
        <taxon>Archaeosporales</taxon>
        <taxon>Ambisporaceae</taxon>
        <taxon>Ambispora</taxon>
    </lineage>
</organism>
<name>A0A9N9DW73_9GLOM</name>
<accession>A0A9N9DW73</accession>
<gene>
    <name evidence="1" type="ORF">AGERDE_LOCUS11341</name>
</gene>
<dbReference type="AlphaFoldDB" id="A0A9N9DW73"/>